<name>A0A834X7V5_9FABA</name>
<organism evidence="1 2">
    <name type="scientific">Senna tora</name>
    <dbReference type="NCBI Taxonomy" id="362788"/>
    <lineage>
        <taxon>Eukaryota</taxon>
        <taxon>Viridiplantae</taxon>
        <taxon>Streptophyta</taxon>
        <taxon>Embryophyta</taxon>
        <taxon>Tracheophyta</taxon>
        <taxon>Spermatophyta</taxon>
        <taxon>Magnoliopsida</taxon>
        <taxon>eudicotyledons</taxon>
        <taxon>Gunneridae</taxon>
        <taxon>Pentapetalae</taxon>
        <taxon>rosids</taxon>
        <taxon>fabids</taxon>
        <taxon>Fabales</taxon>
        <taxon>Fabaceae</taxon>
        <taxon>Caesalpinioideae</taxon>
        <taxon>Cassia clade</taxon>
        <taxon>Senna</taxon>
    </lineage>
</organism>
<dbReference type="OrthoDB" id="1432677at2759"/>
<dbReference type="InterPro" id="IPR021109">
    <property type="entry name" value="Peptidase_aspartic_dom_sf"/>
</dbReference>
<keyword evidence="2" id="KW-1185">Reference proteome</keyword>
<dbReference type="Gene3D" id="2.40.70.10">
    <property type="entry name" value="Acid Proteases"/>
    <property type="match status" value="1"/>
</dbReference>
<dbReference type="AlphaFoldDB" id="A0A834X7V5"/>
<accession>A0A834X7V5</accession>
<evidence type="ECO:0000313" key="2">
    <source>
        <dbReference type="Proteomes" id="UP000634136"/>
    </source>
</evidence>
<comment type="caution">
    <text evidence="1">The sequence shown here is derived from an EMBL/GenBank/DDBJ whole genome shotgun (WGS) entry which is preliminary data.</text>
</comment>
<dbReference type="CDD" id="cd00303">
    <property type="entry name" value="retropepsin_like"/>
    <property type="match status" value="1"/>
</dbReference>
<sequence length="328" mass="36672">MVGTRMEGRIKNLEKEVGAVKIDVTEMKAWMLEMKDSLSNLEKKLSKGGEIRGSSCLYGGEGPELAQKVNNYEMLMALKQTGTMSEYREQFELISEPLKEAPEAMLIGAFQNGLNGEDKGSTQDEIARKRRLGECFTCDEKWNPSHKCKNKHLHVILLSDQLEESETEELGIEDIEPKEEEEAGGTLMSLSMNSIVGITSGRTMKLVGKVRGEVLIMIDCGASHNFISTSLVDKMALPKVKISSYKVTMGDGHSVQSEGKWDETIYLKGNSSLAKTEVSYKAVMRSVQKGGQGYIIELSMVEAQKMKTSKYPKKYNRYYKNFQQCVSL</sequence>
<keyword evidence="1" id="KW-0456">Lyase</keyword>
<dbReference type="Proteomes" id="UP000634136">
    <property type="component" value="Unassembled WGS sequence"/>
</dbReference>
<dbReference type="EMBL" id="JAAIUW010000003">
    <property type="protein sequence ID" value="KAF7839457.1"/>
    <property type="molecule type" value="Genomic_DNA"/>
</dbReference>
<evidence type="ECO:0000313" key="1">
    <source>
        <dbReference type="EMBL" id="KAF7839457.1"/>
    </source>
</evidence>
<protein>
    <submittedName>
        <fullName evidence="1">Hydroxymethylglutaryl-CoA lyase, mitochondrial</fullName>
    </submittedName>
</protein>
<dbReference type="GO" id="GO:0016829">
    <property type="term" value="F:lyase activity"/>
    <property type="evidence" value="ECO:0007669"/>
    <property type="project" value="UniProtKB-KW"/>
</dbReference>
<reference evidence="1" key="1">
    <citation type="submission" date="2020-09" db="EMBL/GenBank/DDBJ databases">
        <title>Genome-Enabled Discovery of Anthraquinone Biosynthesis in Senna tora.</title>
        <authorList>
            <person name="Kang S.-H."/>
            <person name="Pandey R.P."/>
            <person name="Lee C.-M."/>
            <person name="Sim J.-S."/>
            <person name="Jeong J.-T."/>
            <person name="Choi B.-S."/>
            <person name="Jung M."/>
            <person name="Ginzburg D."/>
            <person name="Zhao K."/>
            <person name="Won S.Y."/>
            <person name="Oh T.-J."/>
            <person name="Yu Y."/>
            <person name="Kim N.-H."/>
            <person name="Lee O.R."/>
            <person name="Lee T.-H."/>
            <person name="Bashyal P."/>
            <person name="Kim T.-S."/>
            <person name="Lee W.-H."/>
            <person name="Kawkins C."/>
            <person name="Kim C.-K."/>
            <person name="Kim J.S."/>
            <person name="Ahn B.O."/>
            <person name="Rhee S.Y."/>
            <person name="Sohng J.K."/>
        </authorList>
    </citation>
    <scope>NUCLEOTIDE SEQUENCE</scope>
    <source>
        <tissue evidence="1">Leaf</tissue>
    </source>
</reference>
<gene>
    <name evidence="1" type="ORF">G2W53_007939</name>
</gene>
<proteinExistence type="predicted"/>